<organism evidence="4 5">
    <name type="scientific">Thiobacter aerophilum</name>
    <dbReference type="NCBI Taxonomy" id="3121275"/>
    <lineage>
        <taxon>Bacteria</taxon>
        <taxon>Pseudomonadati</taxon>
        <taxon>Pseudomonadota</taxon>
        <taxon>Betaproteobacteria</taxon>
        <taxon>Burkholderiales</taxon>
        <taxon>Thiobacteraceae</taxon>
        <taxon>Thiobacter</taxon>
    </lineage>
</organism>
<name>A0ABV0EGL6_9BURK</name>
<sequence length="301" mass="32415">MESRFSYTLVGAFVLLMGAALVGVVFWLYAGGLREPPARVYYAYFDESVAGLNVNAPVKYKGVTVGRVTEIELAPDGSGRVRLVMSLDERAPIRSDTVATLRMQGLTGLMQVELTGGSPDAPPLAARAPDKVPVIPTRPSLMTRLDTAVSTVLANLNRGTENLNALTDEATRRQLRQILANVETSTRLLAQQMPVLEATLKSTSAAGQEVAHLAQRLQQTAGRVERMADEITRVLSHASGATQALQTGMTQLAGQTLPELDALLIEMRELAQSLRRASSELERQPSSLVFGRPVSRPGPGE</sequence>
<evidence type="ECO:0000256" key="1">
    <source>
        <dbReference type="SAM" id="MobiDB-lite"/>
    </source>
</evidence>
<protein>
    <submittedName>
        <fullName evidence="4">MlaD family protein</fullName>
    </submittedName>
</protein>
<keyword evidence="2" id="KW-0812">Transmembrane</keyword>
<keyword evidence="5" id="KW-1185">Reference proteome</keyword>
<dbReference type="InterPro" id="IPR003399">
    <property type="entry name" value="Mce/MlaD"/>
</dbReference>
<feature type="transmembrane region" description="Helical" evidence="2">
    <location>
        <begin position="7"/>
        <end position="30"/>
    </location>
</feature>
<evidence type="ECO:0000313" key="4">
    <source>
        <dbReference type="EMBL" id="MEO1766992.1"/>
    </source>
</evidence>
<gene>
    <name evidence="4" type="ORF">V6E02_07195</name>
</gene>
<dbReference type="EMBL" id="JBAJEX010000004">
    <property type="protein sequence ID" value="MEO1766992.1"/>
    <property type="molecule type" value="Genomic_DNA"/>
</dbReference>
<reference evidence="4 5" key="1">
    <citation type="submission" date="2024-02" db="EMBL/GenBank/DDBJ databases">
        <title>New thermophilic sulfur-oxidizing bacteria from a hot springs of the Uzon caldera (Kamchatka, Russia).</title>
        <authorList>
            <person name="Dukat A.M."/>
            <person name="Elcheninov A.G."/>
            <person name="Frolov E.N."/>
        </authorList>
    </citation>
    <scope>NUCLEOTIDE SEQUENCE [LARGE SCALE GENOMIC DNA]</scope>
    <source>
        <strain evidence="4 5">AK1</strain>
    </source>
</reference>
<evidence type="ECO:0000259" key="3">
    <source>
        <dbReference type="Pfam" id="PF02470"/>
    </source>
</evidence>
<evidence type="ECO:0000256" key="2">
    <source>
        <dbReference type="SAM" id="Phobius"/>
    </source>
</evidence>
<keyword evidence="2" id="KW-1133">Transmembrane helix</keyword>
<dbReference type="Pfam" id="PF02470">
    <property type="entry name" value="MlaD"/>
    <property type="match status" value="1"/>
</dbReference>
<dbReference type="RefSeq" id="WP_347308101.1">
    <property type="nucleotide sequence ID" value="NZ_JBAJEX010000004.1"/>
</dbReference>
<feature type="region of interest" description="Disordered" evidence="1">
    <location>
        <begin position="276"/>
        <end position="301"/>
    </location>
</feature>
<keyword evidence="2" id="KW-0472">Membrane</keyword>
<evidence type="ECO:0000313" key="5">
    <source>
        <dbReference type="Proteomes" id="UP001482231"/>
    </source>
</evidence>
<dbReference type="Proteomes" id="UP001482231">
    <property type="component" value="Unassembled WGS sequence"/>
</dbReference>
<proteinExistence type="predicted"/>
<accession>A0ABV0EGL6</accession>
<dbReference type="PANTHER" id="PTHR36698">
    <property type="entry name" value="BLL5892 PROTEIN"/>
    <property type="match status" value="1"/>
</dbReference>
<comment type="caution">
    <text evidence="4">The sequence shown here is derived from an EMBL/GenBank/DDBJ whole genome shotgun (WGS) entry which is preliminary data.</text>
</comment>
<feature type="domain" description="Mce/MlaD" evidence="3">
    <location>
        <begin position="39"/>
        <end position="117"/>
    </location>
</feature>
<dbReference type="PANTHER" id="PTHR36698:SF2">
    <property type="entry name" value="MCE_MLAD DOMAIN-CONTAINING PROTEIN"/>
    <property type="match status" value="1"/>
</dbReference>